<evidence type="ECO:0000256" key="3">
    <source>
        <dbReference type="ARBA" id="ARBA00022833"/>
    </source>
</evidence>
<feature type="region of interest" description="Disordered" evidence="5">
    <location>
        <begin position="259"/>
        <end position="278"/>
    </location>
</feature>
<keyword evidence="2 4" id="KW-0863">Zinc-finger</keyword>
<dbReference type="SMART" id="SM00614">
    <property type="entry name" value="ZnF_BED"/>
    <property type="match status" value="1"/>
</dbReference>
<dbReference type="WBParaSite" id="MhA1_Contig354.frz3.gene52">
    <property type="protein sequence ID" value="MhA1_Contig354.frz3.gene52"/>
    <property type="gene ID" value="MhA1_Contig354.frz3.gene52"/>
</dbReference>
<name>A0A1I8BN66_MELHA</name>
<evidence type="ECO:0000256" key="5">
    <source>
        <dbReference type="SAM" id="MobiDB-lite"/>
    </source>
</evidence>
<dbReference type="GO" id="GO:0003677">
    <property type="term" value="F:DNA binding"/>
    <property type="evidence" value="ECO:0007669"/>
    <property type="project" value="InterPro"/>
</dbReference>
<organism evidence="7 8">
    <name type="scientific">Meloidogyne hapla</name>
    <name type="common">Root-knot nematode worm</name>
    <dbReference type="NCBI Taxonomy" id="6305"/>
    <lineage>
        <taxon>Eukaryota</taxon>
        <taxon>Metazoa</taxon>
        <taxon>Ecdysozoa</taxon>
        <taxon>Nematoda</taxon>
        <taxon>Chromadorea</taxon>
        <taxon>Rhabditida</taxon>
        <taxon>Tylenchina</taxon>
        <taxon>Tylenchomorpha</taxon>
        <taxon>Tylenchoidea</taxon>
        <taxon>Meloidogynidae</taxon>
        <taxon>Meloidogyninae</taxon>
        <taxon>Meloidogyne</taxon>
    </lineage>
</organism>
<reference evidence="8" key="1">
    <citation type="submission" date="2016-11" db="UniProtKB">
        <authorList>
            <consortium name="WormBaseParasite"/>
        </authorList>
    </citation>
    <scope>IDENTIFICATION</scope>
</reference>
<protein>
    <submittedName>
        <fullName evidence="8">BED-type domain-containing protein</fullName>
    </submittedName>
</protein>
<evidence type="ECO:0000259" key="6">
    <source>
        <dbReference type="PROSITE" id="PS50808"/>
    </source>
</evidence>
<dbReference type="GO" id="GO:0008270">
    <property type="term" value="F:zinc ion binding"/>
    <property type="evidence" value="ECO:0007669"/>
    <property type="project" value="UniProtKB-KW"/>
</dbReference>
<evidence type="ECO:0000256" key="4">
    <source>
        <dbReference type="PROSITE-ProRule" id="PRU00027"/>
    </source>
</evidence>
<evidence type="ECO:0000256" key="2">
    <source>
        <dbReference type="ARBA" id="ARBA00022771"/>
    </source>
</evidence>
<dbReference type="Pfam" id="PF02892">
    <property type="entry name" value="zf-BED"/>
    <property type="match status" value="1"/>
</dbReference>
<dbReference type="Proteomes" id="UP000095281">
    <property type="component" value="Unplaced"/>
</dbReference>
<accession>A0A1I8BN66</accession>
<dbReference type="InterPro" id="IPR003656">
    <property type="entry name" value="Znf_BED"/>
</dbReference>
<feature type="domain" description="BED-type" evidence="6">
    <location>
        <begin position="4"/>
        <end position="51"/>
    </location>
</feature>
<evidence type="ECO:0000256" key="1">
    <source>
        <dbReference type="ARBA" id="ARBA00022723"/>
    </source>
</evidence>
<proteinExistence type="predicted"/>
<dbReference type="AlphaFoldDB" id="A0A1I8BN66"/>
<keyword evidence="3" id="KW-0862">Zinc</keyword>
<keyword evidence="1" id="KW-0479">Metal-binding</keyword>
<keyword evidence="7" id="KW-1185">Reference proteome</keyword>
<dbReference type="PROSITE" id="PS50808">
    <property type="entry name" value="ZF_BED"/>
    <property type="match status" value="1"/>
</dbReference>
<evidence type="ECO:0000313" key="7">
    <source>
        <dbReference type="Proteomes" id="UP000095281"/>
    </source>
</evidence>
<sequence length="278" mass="32752">MPPEITSPTWEFFSKNGTKVICKLCNRQLVCHVSDMRKHLKTIHQQELPVVEYAKNNNVKCHLFKSCGYSNFYLEEWSRAFMEAPTDNTTEEFENFVNKDRGEYSVYLVRSGPTLKHLVYVGITAIKDLKYRFSDHGHIDKFSNYKNLQRAVFLPKMSKTTAEIVEPLIIMSSKTNKKMLNTRKEVRNLNQLDVPDEPFHERVMRYHKMVVNLLARRWEELKWEDFSAEQQPTSSSSIQITTTPNIQQCKRRSNQELLEELEAKDKPKRNPFSTMNEH</sequence>
<evidence type="ECO:0000313" key="8">
    <source>
        <dbReference type="WBParaSite" id="MhA1_Contig354.frz3.gene52"/>
    </source>
</evidence>